<sequence>MALEMREYDQDGKEHLPTLHYGEKETECWFNSNDYANHQWIEDGETVLKKKCQRETLTP</sequence>
<proteinExistence type="predicted"/>
<dbReference type="EMBL" id="KV454292">
    <property type="protein sequence ID" value="ODQ74049.1"/>
    <property type="molecule type" value="Genomic_DNA"/>
</dbReference>
<accession>A0A1E3Q8M5</accession>
<gene>
    <name evidence="1" type="ORF">LIPSTDRAFT_69589</name>
</gene>
<reference evidence="1 2" key="1">
    <citation type="journal article" date="2016" name="Proc. Natl. Acad. Sci. U.S.A.">
        <title>Comparative genomics of biotechnologically important yeasts.</title>
        <authorList>
            <person name="Riley R."/>
            <person name="Haridas S."/>
            <person name="Wolfe K.H."/>
            <person name="Lopes M.R."/>
            <person name="Hittinger C.T."/>
            <person name="Goeker M."/>
            <person name="Salamov A.A."/>
            <person name="Wisecaver J.H."/>
            <person name="Long T.M."/>
            <person name="Calvey C.H."/>
            <person name="Aerts A.L."/>
            <person name="Barry K.W."/>
            <person name="Choi C."/>
            <person name="Clum A."/>
            <person name="Coughlan A.Y."/>
            <person name="Deshpande S."/>
            <person name="Douglass A.P."/>
            <person name="Hanson S.J."/>
            <person name="Klenk H.-P."/>
            <person name="LaButti K.M."/>
            <person name="Lapidus A."/>
            <person name="Lindquist E.A."/>
            <person name="Lipzen A.M."/>
            <person name="Meier-Kolthoff J.P."/>
            <person name="Ohm R.A."/>
            <person name="Otillar R.P."/>
            <person name="Pangilinan J.L."/>
            <person name="Peng Y."/>
            <person name="Rokas A."/>
            <person name="Rosa C.A."/>
            <person name="Scheuner C."/>
            <person name="Sibirny A.A."/>
            <person name="Slot J.C."/>
            <person name="Stielow J.B."/>
            <person name="Sun H."/>
            <person name="Kurtzman C.P."/>
            <person name="Blackwell M."/>
            <person name="Grigoriev I.V."/>
            <person name="Jeffries T.W."/>
        </authorList>
    </citation>
    <scope>NUCLEOTIDE SEQUENCE [LARGE SCALE GENOMIC DNA]</scope>
    <source>
        <strain evidence="1 2">NRRL Y-11557</strain>
    </source>
</reference>
<name>A0A1E3Q8M5_LIPST</name>
<organism evidence="1 2">
    <name type="scientific">Lipomyces starkeyi NRRL Y-11557</name>
    <dbReference type="NCBI Taxonomy" id="675824"/>
    <lineage>
        <taxon>Eukaryota</taxon>
        <taxon>Fungi</taxon>
        <taxon>Dikarya</taxon>
        <taxon>Ascomycota</taxon>
        <taxon>Saccharomycotina</taxon>
        <taxon>Lipomycetes</taxon>
        <taxon>Lipomycetales</taxon>
        <taxon>Lipomycetaceae</taxon>
        <taxon>Lipomyces</taxon>
    </lineage>
</organism>
<dbReference type="Proteomes" id="UP000094385">
    <property type="component" value="Unassembled WGS sequence"/>
</dbReference>
<keyword evidence="2" id="KW-1185">Reference proteome</keyword>
<protein>
    <submittedName>
        <fullName evidence="1">Uncharacterized protein</fullName>
    </submittedName>
</protein>
<evidence type="ECO:0000313" key="1">
    <source>
        <dbReference type="EMBL" id="ODQ74049.1"/>
    </source>
</evidence>
<dbReference type="AlphaFoldDB" id="A0A1E3Q8M5"/>
<evidence type="ECO:0000313" key="2">
    <source>
        <dbReference type="Proteomes" id="UP000094385"/>
    </source>
</evidence>